<dbReference type="OrthoDB" id="1751331at2759"/>
<proteinExistence type="inferred from homology"/>
<organism evidence="15 16">
    <name type="scientific">Naja naja</name>
    <name type="common">Indian cobra</name>
    <dbReference type="NCBI Taxonomy" id="35670"/>
    <lineage>
        <taxon>Eukaryota</taxon>
        <taxon>Metazoa</taxon>
        <taxon>Chordata</taxon>
        <taxon>Craniata</taxon>
        <taxon>Vertebrata</taxon>
        <taxon>Euteleostomi</taxon>
        <taxon>Lepidosauria</taxon>
        <taxon>Squamata</taxon>
        <taxon>Bifurcata</taxon>
        <taxon>Unidentata</taxon>
        <taxon>Episquamata</taxon>
        <taxon>Toxicofera</taxon>
        <taxon>Serpentes</taxon>
        <taxon>Colubroidea</taxon>
        <taxon>Elapidae</taxon>
        <taxon>Elapinae</taxon>
        <taxon>Naja</taxon>
    </lineage>
</organism>
<comment type="similarity">
    <text evidence="2 9">Belongs to the replication factor A protein 1 family.</text>
</comment>
<evidence type="ECO:0000256" key="3">
    <source>
        <dbReference type="ARBA" id="ARBA00022705"/>
    </source>
</evidence>
<dbReference type="InterPro" id="IPR047192">
    <property type="entry name" value="Euk_RPA1_DBD_C"/>
</dbReference>
<dbReference type="PANTHER" id="PTHR47165">
    <property type="entry name" value="OS03G0429900 PROTEIN"/>
    <property type="match status" value="1"/>
</dbReference>
<feature type="compositionally biased region" description="Low complexity" evidence="10">
    <location>
        <begin position="1"/>
        <end position="12"/>
    </location>
</feature>
<comment type="subunit">
    <text evidence="9">Component of the heterotrimeric canonical replication protein A complex (RPA).</text>
</comment>
<keyword evidence="5 9" id="KW-0863">Zinc-finger</keyword>
<evidence type="ECO:0000256" key="10">
    <source>
        <dbReference type="SAM" id="MobiDB-lite"/>
    </source>
</evidence>
<dbReference type="CDD" id="cd04477">
    <property type="entry name" value="RPA1N"/>
    <property type="match status" value="1"/>
</dbReference>
<reference evidence="15" key="1">
    <citation type="submission" date="2025-08" db="UniProtKB">
        <authorList>
            <consortium name="Ensembl"/>
        </authorList>
    </citation>
    <scope>IDENTIFICATION</scope>
</reference>
<dbReference type="FunFam" id="2.40.50.140:FF:000117">
    <property type="entry name" value="Replication protein A subunit"/>
    <property type="match status" value="1"/>
</dbReference>
<evidence type="ECO:0000259" key="14">
    <source>
        <dbReference type="Pfam" id="PF16900"/>
    </source>
</evidence>
<dbReference type="InterPro" id="IPR012340">
    <property type="entry name" value="NA-bd_OB-fold"/>
</dbReference>
<dbReference type="NCBIfam" id="TIGR00617">
    <property type="entry name" value="rpa1"/>
    <property type="match status" value="1"/>
</dbReference>
<feature type="region of interest" description="Disordered" evidence="10">
    <location>
        <begin position="315"/>
        <end position="382"/>
    </location>
</feature>
<name>A0A8C6V5G3_NAJNA</name>
<dbReference type="InterPro" id="IPR004591">
    <property type="entry name" value="Rfa1"/>
</dbReference>
<dbReference type="Pfam" id="PF01336">
    <property type="entry name" value="tRNA_anti-codon"/>
    <property type="match status" value="1"/>
</dbReference>
<dbReference type="CDD" id="cd04474">
    <property type="entry name" value="RPA1_DBD_A"/>
    <property type="match status" value="1"/>
</dbReference>
<evidence type="ECO:0000256" key="4">
    <source>
        <dbReference type="ARBA" id="ARBA00022723"/>
    </source>
</evidence>
<dbReference type="InterPro" id="IPR031657">
    <property type="entry name" value="REPA_OB_2"/>
</dbReference>
<dbReference type="GO" id="GO:0008270">
    <property type="term" value="F:zinc ion binding"/>
    <property type="evidence" value="ECO:0007669"/>
    <property type="project" value="UniProtKB-KW"/>
</dbReference>
<evidence type="ECO:0000259" key="12">
    <source>
        <dbReference type="Pfam" id="PF04057"/>
    </source>
</evidence>
<dbReference type="InterPro" id="IPR007199">
    <property type="entry name" value="Rep_factor-A_N"/>
</dbReference>
<dbReference type="InterPro" id="IPR004365">
    <property type="entry name" value="NA-bd_OB_tRNA"/>
</dbReference>
<feature type="compositionally biased region" description="Low complexity" evidence="10">
    <location>
        <begin position="45"/>
        <end position="69"/>
    </location>
</feature>
<evidence type="ECO:0000259" key="11">
    <source>
        <dbReference type="Pfam" id="PF01336"/>
    </source>
</evidence>
<dbReference type="GO" id="GO:0016605">
    <property type="term" value="C:PML body"/>
    <property type="evidence" value="ECO:0007669"/>
    <property type="project" value="UniProtKB-SubCell"/>
</dbReference>
<dbReference type="GO" id="GO:0003677">
    <property type="term" value="F:DNA binding"/>
    <property type="evidence" value="ECO:0007669"/>
    <property type="project" value="UniProtKB-KW"/>
</dbReference>
<accession>A0A8C6V5G3</accession>
<feature type="region of interest" description="Disordered" evidence="10">
    <location>
        <begin position="892"/>
        <end position="918"/>
    </location>
</feature>
<dbReference type="InterPro" id="IPR013955">
    <property type="entry name" value="Rep_factor-A_C"/>
</dbReference>
<evidence type="ECO:0000256" key="9">
    <source>
        <dbReference type="RuleBase" id="RU364130"/>
    </source>
</evidence>
<feature type="compositionally biased region" description="Basic residues" evidence="10">
    <location>
        <begin position="191"/>
        <end position="200"/>
    </location>
</feature>
<feature type="domain" description="Replication factor-A protein 1 N-terminal" evidence="12">
    <location>
        <begin position="213"/>
        <end position="310"/>
    </location>
</feature>
<keyword evidence="4 9" id="KW-0479">Metal-binding</keyword>
<evidence type="ECO:0000256" key="8">
    <source>
        <dbReference type="ARBA" id="ARBA00023242"/>
    </source>
</evidence>
<sequence length="918" mass="97174">MSPPRSLSEAGSPLPPPPRGLSAHPGVERGGRPVLPRPESPVPLLPAGLGQPGLLPHREAAGQAAQEGLLLGGPAGGALEGQGGEKGGPRGGRGGGEAEGGGAHRRRGAARRSVSRGDRARLSSSLRGAPRDAQRRPARARHSSTGSSSILPACPARGGRGGARGRPLDQSGAPAGGTWRRGRGEEGGTRLRVRGKRSGRGRGGGGMAAAWRLSEGSIEAMLHEEPVERPVLQLITIRPISTGNGPPRYRMLMSDGVNTLSSFMLATQLNPLVDDQSLTANAICQINRFIVNTLKDGRRVVVLMEMEVLRPGHAVPAKIGNPVPYTEDDGDAGEEAGVQVKGPGPGQAGRQPPAPSPATNPFQSKPAGLQSGAPDAGSLAKAYAGPSKRLGNAGSSGILSTPGGSQVKVVPIASLNPYQSKWTICARVTQKGQIRTWSNSRGEGKLFSIEMVDESGEIRATAFTDQVDKFFPLLELNKVYYFSKGTLKTANKQYSSVKNDYEITFTNETSVVPCEDAEHLPSVQFDFVAIGDLESASKDSLVDVIGVCKSYEDTQKVTIRSSNREVSKRELHLLDTSGKTVTVTLWGVDAEKFDGSRQPVVAIRGARVSDFGGRSLSVVSSSTLLVNPDCPQAFKLRGWFDSEGRQLDSISISSGRGGLAGGGNTNWKTLQEAKSENLGQGDKADYFSCVGTVVYLRKENCMYQACPTPDCHKKVIDEQNGLFRCEKCDQEFPNFKYRMMLSVSLWPQKAFPGDLPDQEGSEGGGSAPMAGVPGGSVLRCDSPPPHPTGEPGRSPLCAPIPGRPEAWRESNPGVKVPHLGDPQIKRGAWLCSGAWEKGLEVMGRNPEVIWSSPRAPWAGGHRACLPRRIPPVKWPFVPPADGMLPCRVNLATESESTPPSVGPPREDAEATLGGAAAR</sequence>
<evidence type="ECO:0000256" key="5">
    <source>
        <dbReference type="ARBA" id="ARBA00022771"/>
    </source>
</evidence>
<dbReference type="AlphaFoldDB" id="A0A8C6V5G3"/>
<keyword evidence="6 9" id="KW-0862">Zinc</keyword>
<dbReference type="PANTHER" id="PTHR47165:SF4">
    <property type="entry name" value="OS03G0429900 PROTEIN"/>
    <property type="match status" value="1"/>
</dbReference>
<feature type="region of interest" description="Disordered" evidence="10">
    <location>
        <begin position="752"/>
        <end position="814"/>
    </location>
</feature>
<dbReference type="Pfam" id="PF08646">
    <property type="entry name" value="Rep_fac-A_C"/>
    <property type="match status" value="1"/>
</dbReference>
<keyword evidence="7 9" id="KW-0238">DNA-binding</keyword>
<feature type="compositionally biased region" description="Gly residues" evidence="10">
    <location>
        <begin position="70"/>
        <end position="101"/>
    </location>
</feature>
<gene>
    <name evidence="15" type="primary">RPA1</name>
</gene>
<dbReference type="FunFam" id="2.40.50.140:FF:000041">
    <property type="entry name" value="Replication protein A subunit"/>
    <property type="match status" value="1"/>
</dbReference>
<evidence type="ECO:0000256" key="6">
    <source>
        <dbReference type="ARBA" id="ARBA00022833"/>
    </source>
</evidence>
<feature type="compositionally biased region" description="Basic residues" evidence="10">
    <location>
        <begin position="103"/>
        <end position="114"/>
    </location>
</feature>
<dbReference type="GeneTree" id="ENSGT00390000012403"/>
<comment type="function">
    <text evidence="9">As part of the heterotrimeric replication protein A complex (RPA/RP-A), binds and stabilizes single-stranded DNA intermediates, that form during DNA replication or upon DNA stress. It prevents their reannealing and in parallel, recruits and activates different proteins and complexes involved in DNA metabolism. Thereby, it plays an essential role both in DNA replication and the cellular response to DNA damage.</text>
</comment>
<feature type="region of interest" description="Disordered" evidence="10">
    <location>
        <begin position="1"/>
        <end position="207"/>
    </location>
</feature>
<dbReference type="Ensembl" id="ENSNNAT00000001414.1">
    <property type="protein sequence ID" value="ENSNNAP00000001345.1"/>
    <property type="gene ID" value="ENSNNAG00000000955.1"/>
</dbReference>
<keyword evidence="3 9" id="KW-0235">DNA replication</keyword>
<feature type="domain" description="OB" evidence="11">
    <location>
        <begin position="422"/>
        <end position="503"/>
    </location>
</feature>
<evidence type="ECO:0000313" key="15">
    <source>
        <dbReference type="Ensembl" id="ENSNNAP00000001345.1"/>
    </source>
</evidence>
<protein>
    <recommendedName>
        <fullName evidence="9">Replication protein A subunit</fullName>
    </recommendedName>
</protein>
<dbReference type="FunFam" id="2.40.50.140:FF:000064">
    <property type="entry name" value="Replication protein A subunit"/>
    <property type="match status" value="1"/>
</dbReference>
<keyword evidence="8 9" id="KW-0539">Nucleus</keyword>
<reference evidence="15" key="2">
    <citation type="submission" date="2025-09" db="UniProtKB">
        <authorList>
            <consortium name="Ensembl"/>
        </authorList>
    </citation>
    <scope>IDENTIFICATION</scope>
</reference>
<dbReference type="Gene3D" id="2.40.50.140">
    <property type="entry name" value="Nucleic acid-binding proteins"/>
    <property type="match status" value="4"/>
</dbReference>
<dbReference type="Pfam" id="PF04057">
    <property type="entry name" value="Rep-A_N"/>
    <property type="match status" value="1"/>
</dbReference>
<comment type="subcellular location">
    <subcellularLocation>
        <location evidence="1">Nucleus</location>
        <location evidence="1">PML body</location>
    </subcellularLocation>
</comment>
<feature type="compositionally biased region" description="Pro residues" evidence="10">
    <location>
        <begin position="35"/>
        <end position="44"/>
    </location>
</feature>
<keyword evidence="16" id="KW-1185">Reference proteome</keyword>
<dbReference type="GO" id="GO:0006260">
    <property type="term" value="P:DNA replication"/>
    <property type="evidence" value="ECO:0007669"/>
    <property type="project" value="UniProtKB-KW"/>
</dbReference>
<feature type="domain" description="Replication protein A OB" evidence="14">
    <location>
        <begin position="530"/>
        <end position="627"/>
    </location>
</feature>
<evidence type="ECO:0000259" key="13">
    <source>
        <dbReference type="Pfam" id="PF08646"/>
    </source>
</evidence>
<dbReference type="SUPFAM" id="SSF50249">
    <property type="entry name" value="Nucleic acid-binding proteins"/>
    <property type="match status" value="4"/>
</dbReference>
<dbReference type="GO" id="GO:0006310">
    <property type="term" value="P:DNA recombination"/>
    <property type="evidence" value="ECO:0007669"/>
    <property type="project" value="InterPro"/>
</dbReference>
<evidence type="ECO:0000256" key="2">
    <source>
        <dbReference type="ARBA" id="ARBA00005690"/>
    </source>
</evidence>
<evidence type="ECO:0000256" key="7">
    <source>
        <dbReference type="ARBA" id="ARBA00023125"/>
    </source>
</evidence>
<dbReference type="CDD" id="cd04476">
    <property type="entry name" value="RPA1_DBD_C"/>
    <property type="match status" value="1"/>
</dbReference>
<evidence type="ECO:0000313" key="16">
    <source>
        <dbReference type="Proteomes" id="UP000694559"/>
    </source>
</evidence>
<dbReference type="Pfam" id="PF16900">
    <property type="entry name" value="REPA_OB_2"/>
    <property type="match status" value="1"/>
</dbReference>
<dbReference type="FunFam" id="2.40.50.140:FF:000090">
    <property type="entry name" value="Replication protein A subunit"/>
    <property type="match status" value="1"/>
</dbReference>
<dbReference type="Proteomes" id="UP000694559">
    <property type="component" value="Unplaced"/>
</dbReference>
<evidence type="ECO:0000256" key="1">
    <source>
        <dbReference type="ARBA" id="ARBA00004322"/>
    </source>
</evidence>
<dbReference type="CDD" id="cd04475">
    <property type="entry name" value="RPA1_DBD_B"/>
    <property type="match status" value="1"/>
</dbReference>
<dbReference type="GO" id="GO:0006281">
    <property type="term" value="P:DNA repair"/>
    <property type="evidence" value="ECO:0007669"/>
    <property type="project" value="InterPro"/>
</dbReference>
<feature type="domain" description="Replication factor A C-terminal" evidence="13">
    <location>
        <begin position="686"/>
        <end position="745"/>
    </location>
</feature>